<organism evidence="1 2">
    <name type="scientific">Vibrio splendidus</name>
    <dbReference type="NCBI Taxonomy" id="29497"/>
    <lineage>
        <taxon>Bacteria</taxon>
        <taxon>Pseudomonadati</taxon>
        <taxon>Pseudomonadota</taxon>
        <taxon>Gammaproteobacteria</taxon>
        <taxon>Vibrionales</taxon>
        <taxon>Vibrionaceae</taxon>
        <taxon>Vibrio</taxon>
    </lineage>
</organism>
<accession>A0AB35MUR9</accession>
<evidence type="ECO:0000313" key="1">
    <source>
        <dbReference type="EMBL" id="MDP2500129.1"/>
    </source>
</evidence>
<evidence type="ECO:0000313" key="2">
    <source>
        <dbReference type="Proteomes" id="UP001177935"/>
    </source>
</evidence>
<protein>
    <submittedName>
        <fullName evidence="1">Uncharacterized protein</fullName>
    </submittedName>
</protein>
<gene>
    <name evidence="1" type="ORF">Q8W42_05340</name>
</gene>
<dbReference type="Proteomes" id="UP001177935">
    <property type="component" value="Unassembled WGS sequence"/>
</dbReference>
<reference evidence="1" key="1">
    <citation type="submission" date="2023-07" db="EMBL/GenBank/DDBJ databases">
        <title>Genome content predicts the carbon catabolic preferences of heterotrophic bacteria.</title>
        <authorList>
            <person name="Gralka M."/>
        </authorList>
    </citation>
    <scope>NUCLEOTIDE SEQUENCE</scope>
    <source>
        <strain evidence="1">6E02</strain>
    </source>
</reference>
<dbReference type="AlphaFoldDB" id="A0AB35MUR9"/>
<sequence length="148" mass="17051">MAKKVQKSQNQIQALNLRRNRGLAEAQSNNPGFDCQGIVGQFVGYYLRCEVFATKLQNFYQTDKEYKQTKLNTKALTEALIHFNIHFDNDVLLKLFQGGEGKRGTKSARQLRNGYLHQLSNSDRKEIEVNGQWLVSEMKKVLTLRIKT</sequence>
<dbReference type="EMBL" id="JAUYVL010000002">
    <property type="protein sequence ID" value="MDP2500129.1"/>
    <property type="molecule type" value="Genomic_DNA"/>
</dbReference>
<name>A0AB35MUR9_VIBSP</name>
<dbReference type="RefSeq" id="WP_135383139.1">
    <property type="nucleotide sequence ID" value="NZ_JAUYVL010000002.1"/>
</dbReference>
<comment type="caution">
    <text evidence="1">The sequence shown here is derived from an EMBL/GenBank/DDBJ whole genome shotgun (WGS) entry which is preliminary data.</text>
</comment>
<proteinExistence type="predicted"/>